<feature type="transmembrane region" description="Helical" evidence="1">
    <location>
        <begin position="52"/>
        <end position="73"/>
    </location>
</feature>
<evidence type="ECO:0000256" key="1">
    <source>
        <dbReference type="SAM" id="Phobius"/>
    </source>
</evidence>
<gene>
    <name evidence="2" type="ORF">TrCOL_g12661</name>
</gene>
<evidence type="ECO:0000313" key="3">
    <source>
        <dbReference type="Proteomes" id="UP001165065"/>
    </source>
</evidence>
<dbReference type="OrthoDB" id="434363at2759"/>
<evidence type="ECO:0000313" key="2">
    <source>
        <dbReference type="EMBL" id="GMI44271.1"/>
    </source>
</evidence>
<accession>A0A9W7GGG2</accession>
<name>A0A9W7GGG2_9STRA</name>
<sequence>MSLGSQLREIRGGSSPPPSTRTISSFISCLTFTSVLLNSIRRLLPHALHPFTLTSFPAFLPYAYAGSVLWFLYYESYKGFHQKFIPVFVTRSGYLKGKPAIYKLPPVNVLYSGGWLEASRKRKILSYGVSLFVVLAIAISKRLPTIWRGCLDAGVVAGLGGAVVSLWVWWGKMGKGEKWEGDIGLKK</sequence>
<feature type="transmembrane region" description="Helical" evidence="1">
    <location>
        <begin position="124"/>
        <end position="140"/>
    </location>
</feature>
<dbReference type="AlphaFoldDB" id="A0A9W7GGG2"/>
<dbReference type="Proteomes" id="UP001165065">
    <property type="component" value="Unassembled WGS sequence"/>
</dbReference>
<dbReference type="EMBL" id="BRYA01001474">
    <property type="protein sequence ID" value="GMI44271.1"/>
    <property type="molecule type" value="Genomic_DNA"/>
</dbReference>
<keyword evidence="1" id="KW-0472">Membrane</keyword>
<feature type="transmembrane region" description="Helical" evidence="1">
    <location>
        <begin position="146"/>
        <end position="170"/>
    </location>
</feature>
<keyword evidence="1" id="KW-1133">Transmembrane helix</keyword>
<comment type="caution">
    <text evidence="2">The sequence shown here is derived from an EMBL/GenBank/DDBJ whole genome shotgun (WGS) entry which is preliminary data.</text>
</comment>
<keyword evidence="1" id="KW-0812">Transmembrane</keyword>
<protein>
    <submittedName>
        <fullName evidence="2">Uncharacterized protein</fullName>
    </submittedName>
</protein>
<organism evidence="2 3">
    <name type="scientific">Triparma columacea</name>
    <dbReference type="NCBI Taxonomy" id="722753"/>
    <lineage>
        <taxon>Eukaryota</taxon>
        <taxon>Sar</taxon>
        <taxon>Stramenopiles</taxon>
        <taxon>Ochrophyta</taxon>
        <taxon>Bolidophyceae</taxon>
        <taxon>Parmales</taxon>
        <taxon>Triparmaceae</taxon>
        <taxon>Triparma</taxon>
    </lineage>
</organism>
<reference evidence="3" key="1">
    <citation type="journal article" date="2023" name="Commun. Biol.">
        <title>Genome analysis of Parmales, the sister group of diatoms, reveals the evolutionary specialization of diatoms from phago-mixotrophs to photoautotrophs.</title>
        <authorList>
            <person name="Ban H."/>
            <person name="Sato S."/>
            <person name="Yoshikawa S."/>
            <person name="Yamada K."/>
            <person name="Nakamura Y."/>
            <person name="Ichinomiya M."/>
            <person name="Sato N."/>
            <person name="Blanc-Mathieu R."/>
            <person name="Endo H."/>
            <person name="Kuwata A."/>
            <person name="Ogata H."/>
        </authorList>
    </citation>
    <scope>NUCLEOTIDE SEQUENCE [LARGE SCALE GENOMIC DNA]</scope>
</reference>
<keyword evidence="3" id="KW-1185">Reference proteome</keyword>
<proteinExistence type="predicted"/>